<evidence type="ECO:0000313" key="3">
    <source>
        <dbReference type="Proteomes" id="UP001607151"/>
    </source>
</evidence>
<dbReference type="EMBL" id="JBIHSN010000002">
    <property type="protein sequence ID" value="MFH0265254.1"/>
    <property type="molecule type" value="Genomic_DNA"/>
</dbReference>
<dbReference type="RefSeq" id="WP_394607564.1">
    <property type="nucleotide sequence ID" value="NZ_JBIHSJ010000001.1"/>
</dbReference>
<dbReference type="PROSITE" id="PS51257">
    <property type="entry name" value="PROKAR_LIPOPROTEIN"/>
    <property type="match status" value="1"/>
</dbReference>
<name>A0ABW7IWE9_9VIBR</name>
<proteinExistence type="predicted"/>
<dbReference type="Proteomes" id="UP001607151">
    <property type="component" value="Unassembled WGS sequence"/>
</dbReference>
<gene>
    <name evidence="2" type="ORF">ACGRQ9_07045</name>
</gene>
<evidence type="ECO:0008006" key="4">
    <source>
        <dbReference type="Google" id="ProtNLM"/>
    </source>
</evidence>
<keyword evidence="3" id="KW-1185">Reference proteome</keyword>
<comment type="caution">
    <text evidence="2">The sequence shown here is derived from an EMBL/GenBank/DDBJ whole genome shotgun (WGS) entry which is preliminary data.</text>
</comment>
<accession>A0ABW7IWE9</accession>
<organism evidence="2 3">
    <name type="scientific">Vibrio rumoiensis</name>
    <dbReference type="NCBI Taxonomy" id="76258"/>
    <lineage>
        <taxon>Bacteria</taxon>
        <taxon>Pseudomonadati</taxon>
        <taxon>Pseudomonadota</taxon>
        <taxon>Gammaproteobacteria</taxon>
        <taxon>Vibrionales</taxon>
        <taxon>Vibrionaceae</taxon>
        <taxon>Vibrio</taxon>
    </lineage>
</organism>
<protein>
    <recommendedName>
        <fullName evidence="4">Lipoprotein</fullName>
    </recommendedName>
</protein>
<evidence type="ECO:0000313" key="2">
    <source>
        <dbReference type="EMBL" id="MFH0265254.1"/>
    </source>
</evidence>
<reference evidence="2 3" key="1">
    <citation type="submission" date="2024-10" db="EMBL/GenBank/DDBJ databases">
        <authorList>
            <person name="Yibar A."/>
            <person name="Saticioglu I.B."/>
            <person name="Duman M."/>
            <person name="Ajmi N."/>
            <person name="Gurler F."/>
            <person name="Ay H."/>
            <person name="Onuk E."/>
            <person name="Guler S."/>
            <person name="Romalde J.L."/>
        </authorList>
    </citation>
    <scope>NUCLEOTIDE SEQUENCE [LARGE SCALE GENOMIC DNA]</scope>
    <source>
        <strain evidence="2 3">14-MA-B</strain>
    </source>
</reference>
<feature type="compositionally biased region" description="Basic and acidic residues" evidence="1">
    <location>
        <begin position="181"/>
        <end position="200"/>
    </location>
</feature>
<sequence length="212" mass="23813">MTFRLLCTTVLTASVLAGCSTIDGDRVSVKSAQDVNDHMTFKRDSLTRSLDLQTESYWTKCESEWDGLGYRYRTSVYPSGNQQTQIYIRLKSSQGAYGIEKAFDDNGEHYPVELYKPENKSDSVVYENLALNISPEQLKAASKAPVVMHLKGKQHDCTFTVEQPVSYAFSLNYDELMKQVSEAKKAKPEPSKGQDSKEAVDNQAIESENNDN</sequence>
<feature type="region of interest" description="Disordered" evidence="1">
    <location>
        <begin position="181"/>
        <end position="212"/>
    </location>
</feature>
<evidence type="ECO:0000256" key="1">
    <source>
        <dbReference type="SAM" id="MobiDB-lite"/>
    </source>
</evidence>